<keyword evidence="2" id="KW-1133">Transmembrane helix</keyword>
<dbReference type="Pfam" id="PF13489">
    <property type="entry name" value="Methyltransf_23"/>
    <property type="match status" value="1"/>
</dbReference>
<name>A0A3S9MVC9_9FLAO</name>
<dbReference type="Gene3D" id="3.40.50.150">
    <property type="entry name" value="Vaccinia Virus protein VP39"/>
    <property type="match status" value="1"/>
</dbReference>
<keyword evidence="1 3" id="KW-0808">Transferase</keyword>
<organism evidence="3 4">
    <name type="scientific">Nonlabens ponticola</name>
    <dbReference type="NCBI Taxonomy" id="2496866"/>
    <lineage>
        <taxon>Bacteria</taxon>
        <taxon>Pseudomonadati</taxon>
        <taxon>Bacteroidota</taxon>
        <taxon>Flavobacteriia</taxon>
        <taxon>Flavobacteriales</taxon>
        <taxon>Flavobacteriaceae</taxon>
        <taxon>Nonlabens</taxon>
    </lineage>
</organism>
<keyword evidence="2" id="KW-0812">Transmembrane</keyword>
<evidence type="ECO:0000313" key="3">
    <source>
        <dbReference type="EMBL" id="AZQ43138.1"/>
    </source>
</evidence>
<dbReference type="OrthoDB" id="2370471at2"/>
<sequence length="278" mass="31941">MSKKKKLHSSTQDYFLTQEHFDIVKTTIDGLLKTMPIPSNLDKYYQSDEYLSHDDSNTGLFASLYKTARNWNLNSKKSLISKYLPEGPMLDIGAGNGELVSYLRENRFDAIGFEPSPLARKFAYQKGIQLLDELPDAQIKSYRVVTMFHVLEHVEDLSEQLHYLSKIVEEDGHVIIAVPNHKSLDAKLFGKYWAAWDVPRHLWHFDKNGIQSVFDGKFELVNTKVMWLDSFYVSILSARYKKWPLPLVIGGIIGLFSNIATIFTNQASSHIYIFKKAQ</sequence>
<dbReference type="GO" id="GO:0032259">
    <property type="term" value="P:methylation"/>
    <property type="evidence" value="ECO:0007669"/>
    <property type="project" value="UniProtKB-KW"/>
</dbReference>
<dbReference type="KEGG" id="noj:EJ995_02395"/>
<proteinExistence type="predicted"/>
<protein>
    <submittedName>
        <fullName evidence="3">Class I SAM-dependent methyltransferase</fullName>
    </submittedName>
</protein>
<reference evidence="3 4" key="1">
    <citation type="submission" date="2018-12" db="EMBL/GenBank/DDBJ databases">
        <title>Complete genome of Nonlabens sp. MJ115.</title>
        <authorList>
            <person name="Choi H.S."/>
            <person name="Jung J."/>
        </authorList>
    </citation>
    <scope>NUCLEOTIDE SEQUENCE [LARGE SCALE GENOMIC DNA]</scope>
    <source>
        <strain evidence="3 4">MJ115</strain>
    </source>
</reference>
<keyword evidence="3" id="KW-0489">Methyltransferase</keyword>
<dbReference type="InterPro" id="IPR029063">
    <property type="entry name" value="SAM-dependent_MTases_sf"/>
</dbReference>
<dbReference type="AlphaFoldDB" id="A0A3S9MVC9"/>
<dbReference type="Proteomes" id="UP000279600">
    <property type="component" value="Chromosome"/>
</dbReference>
<evidence type="ECO:0000256" key="2">
    <source>
        <dbReference type="SAM" id="Phobius"/>
    </source>
</evidence>
<dbReference type="PANTHER" id="PTHR43861:SF3">
    <property type="entry name" value="PUTATIVE (AFU_ORTHOLOGUE AFUA_2G14390)-RELATED"/>
    <property type="match status" value="1"/>
</dbReference>
<evidence type="ECO:0000313" key="4">
    <source>
        <dbReference type="Proteomes" id="UP000279600"/>
    </source>
</evidence>
<keyword evidence="4" id="KW-1185">Reference proteome</keyword>
<accession>A0A3S9MVC9</accession>
<dbReference type="GO" id="GO:0008168">
    <property type="term" value="F:methyltransferase activity"/>
    <property type="evidence" value="ECO:0007669"/>
    <property type="project" value="UniProtKB-KW"/>
</dbReference>
<feature type="transmembrane region" description="Helical" evidence="2">
    <location>
        <begin position="243"/>
        <end position="263"/>
    </location>
</feature>
<gene>
    <name evidence="3" type="ORF">EJ995_02395</name>
</gene>
<dbReference type="CDD" id="cd02440">
    <property type="entry name" value="AdoMet_MTases"/>
    <property type="match status" value="1"/>
</dbReference>
<dbReference type="SUPFAM" id="SSF53335">
    <property type="entry name" value="S-adenosyl-L-methionine-dependent methyltransferases"/>
    <property type="match status" value="1"/>
</dbReference>
<dbReference type="RefSeq" id="WP_126445254.1">
    <property type="nucleotide sequence ID" value="NZ_CP034549.1"/>
</dbReference>
<dbReference type="EMBL" id="CP034549">
    <property type="protein sequence ID" value="AZQ43138.1"/>
    <property type="molecule type" value="Genomic_DNA"/>
</dbReference>
<evidence type="ECO:0000256" key="1">
    <source>
        <dbReference type="ARBA" id="ARBA00022679"/>
    </source>
</evidence>
<dbReference type="PANTHER" id="PTHR43861">
    <property type="entry name" value="TRANS-ACONITATE 2-METHYLTRANSFERASE-RELATED"/>
    <property type="match status" value="1"/>
</dbReference>
<keyword evidence="2" id="KW-0472">Membrane</keyword>